<name>A0A0B5FT63_9BACT</name>
<dbReference type="GO" id="GO:0008270">
    <property type="term" value="F:zinc ion binding"/>
    <property type="evidence" value="ECO:0007669"/>
    <property type="project" value="UniProtKB-KW"/>
</dbReference>
<dbReference type="Gene3D" id="3.30.70.1070">
    <property type="entry name" value="Sporulation related repeat"/>
    <property type="match status" value="1"/>
</dbReference>
<dbReference type="SUPFAM" id="SSF101898">
    <property type="entry name" value="NHL repeat"/>
    <property type="match status" value="1"/>
</dbReference>
<dbReference type="InterPro" id="IPR036680">
    <property type="entry name" value="SPOR-like_sf"/>
</dbReference>
<dbReference type="EMBL" id="CP010311">
    <property type="protein sequence ID" value="AJF07350.1"/>
    <property type="molecule type" value="Genomic_DNA"/>
</dbReference>
<evidence type="ECO:0000313" key="6">
    <source>
        <dbReference type="EMBL" id="AJF07350.1"/>
    </source>
</evidence>
<evidence type="ECO:0000256" key="2">
    <source>
        <dbReference type="PROSITE-ProRule" id="PRU00504"/>
    </source>
</evidence>
<evidence type="ECO:0000256" key="4">
    <source>
        <dbReference type="SAM" id="SignalP"/>
    </source>
</evidence>
<keyword evidence="7" id="KW-1185">Reference proteome</keyword>
<dbReference type="InterPro" id="IPR007730">
    <property type="entry name" value="SPOR-like_dom"/>
</dbReference>
<feature type="compositionally biased region" description="Basic and acidic residues" evidence="3">
    <location>
        <begin position="459"/>
        <end position="468"/>
    </location>
</feature>
<feature type="repeat" description="NHL" evidence="2">
    <location>
        <begin position="229"/>
        <end position="273"/>
    </location>
</feature>
<dbReference type="RefSeq" id="WP_040201234.1">
    <property type="nucleotide sequence ID" value="NZ_CP010311.1"/>
</dbReference>
<dbReference type="GO" id="GO:0042834">
    <property type="term" value="F:peptidoglycan binding"/>
    <property type="evidence" value="ECO:0007669"/>
    <property type="project" value="InterPro"/>
</dbReference>
<dbReference type="Gene3D" id="2.120.10.30">
    <property type="entry name" value="TolB, C-terminal domain"/>
    <property type="match status" value="1"/>
</dbReference>
<feature type="region of interest" description="Disordered" evidence="3">
    <location>
        <begin position="449"/>
        <end position="479"/>
    </location>
</feature>
<dbReference type="PROSITE" id="PS51125">
    <property type="entry name" value="NHL"/>
    <property type="match status" value="1"/>
</dbReference>
<feature type="chain" id="PRO_5002102098" description="SPOR domain-containing protein" evidence="4">
    <location>
        <begin position="28"/>
        <end position="479"/>
    </location>
</feature>
<dbReference type="InterPro" id="IPR001258">
    <property type="entry name" value="NHL_repeat"/>
</dbReference>
<dbReference type="InterPro" id="IPR011042">
    <property type="entry name" value="6-blade_b-propeller_TolB-like"/>
</dbReference>
<evidence type="ECO:0000259" key="5">
    <source>
        <dbReference type="PROSITE" id="PS51724"/>
    </source>
</evidence>
<organism evidence="6 7">
    <name type="scientific">Geoalkalibacter subterraneus</name>
    <dbReference type="NCBI Taxonomy" id="483547"/>
    <lineage>
        <taxon>Bacteria</taxon>
        <taxon>Pseudomonadati</taxon>
        <taxon>Thermodesulfobacteriota</taxon>
        <taxon>Desulfuromonadia</taxon>
        <taxon>Desulfuromonadales</taxon>
        <taxon>Geoalkalibacteraceae</taxon>
        <taxon>Geoalkalibacter</taxon>
    </lineage>
</organism>
<dbReference type="STRING" id="483547.GSUB_13370"/>
<reference evidence="6 7" key="1">
    <citation type="journal article" date="2015" name="Genome Announc.">
        <title>Genomes of Geoalkalibacter ferrihydriticus Z-0531T and Geoalkalibacter subterraneus Red1T, Two Haloalkaliphilic Metal-Reducing Deltaproteobacteria.</title>
        <authorList>
            <person name="Badalamenti J.P."/>
            <person name="Krajmalnik-Brown R."/>
            <person name="Torres C.I."/>
            <person name="Bond D.R."/>
        </authorList>
    </citation>
    <scope>NUCLEOTIDE SEQUENCE [LARGE SCALE GENOMIC DNA]</scope>
    <source>
        <strain evidence="6 7">Red1</strain>
    </source>
</reference>
<evidence type="ECO:0000313" key="7">
    <source>
        <dbReference type="Proteomes" id="UP000035036"/>
    </source>
</evidence>
<gene>
    <name evidence="6" type="ORF">GSUB_13370</name>
</gene>
<dbReference type="AlphaFoldDB" id="A0A0B5FT63"/>
<feature type="signal peptide" evidence="4">
    <location>
        <begin position="1"/>
        <end position="27"/>
    </location>
</feature>
<dbReference type="Proteomes" id="UP000035036">
    <property type="component" value="Chromosome"/>
</dbReference>
<feature type="compositionally biased region" description="Polar residues" evidence="3">
    <location>
        <begin position="469"/>
        <end position="479"/>
    </location>
</feature>
<dbReference type="SUPFAM" id="SSF110997">
    <property type="entry name" value="Sporulation related repeat"/>
    <property type="match status" value="1"/>
</dbReference>
<keyword evidence="1" id="KW-0677">Repeat</keyword>
<dbReference type="PROSITE" id="PS51724">
    <property type="entry name" value="SPOR"/>
    <property type="match status" value="1"/>
</dbReference>
<proteinExistence type="predicted"/>
<keyword evidence="4" id="KW-0732">Signal</keyword>
<evidence type="ECO:0000256" key="1">
    <source>
        <dbReference type="ARBA" id="ARBA00022737"/>
    </source>
</evidence>
<evidence type="ECO:0000256" key="3">
    <source>
        <dbReference type="SAM" id="MobiDB-lite"/>
    </source>
</evidence>
<dbReference type="CDD" id="cd05819">
    <property type="entry name" value="NHL"/>
    <property type="match status" value="1"/>
</dbReference>
<protein>
    <recommendedName>
        <fullName evidence="5">SPOR domain-containing protein</fullName>
    </recommendedName>
</protein>
<dbReference type="OrthoDB" id="5480974at2"/>
<feature type="domain" description="SPOR" evidence="5">
    <location>
        <begin position="360"/>
        <end position="440"/>
    </location>
</feature>
<dbReference type="HOGENOM" id="CLU_569571_0_0_7"/>
<dbReference type="PANTHER" id="PTHR24104">
    <property type="entry name" value="E3 UBIQUITIN-PROTEIN LIGASE NHLRC1-RELATED"/>
    <property type="match status" value="1"/>
</dbReference>
<dbReference type="PANTHER" id="PTHR24104:SF25">
    <property type="entry name" value="PROTEIN LIN-41"/>
    <property type="match status" value="1"/>
</dbReference>
<dbReference type="InterPro" id="IPR050952">
    <property type="entry name" value="TRIM-NHL_E3_ligases"/>
</dbReference>
<accession>A0A0B5FT63</accession>
<sequence length="479" mass="52989">MYFRRALHVPALFVCALLGGVLCPPLAGEASAAVQAPKTRAVKIIDRDELNQPLRFPSGLTYDSASDEILITSPQKNKLTITTSDYFPYIALGSGRGLRSVGKSFTRNGLIYVCIGHGGPDQRAHIAVFDGALLPVEQFYFPDFPDFSPMDVAVSENGRLYVVGTGVSGVLVLDSKGRYLHTLSPREEVQGKTDEVFIHAVDIGSDGRLYFVSEGKGRVYVYDAEEEFLFKFGEKGGEPGKLSRPRALAVDDARRRIFLVDYQRHTVPVFSIDGQYLYELGGLGTSRGWFHYPMDVEMDGQERLLVADAFNHRVQVIEFIDQPRQDSIGAGKSVDAEFPLEQAPAPRTLTIDRIETSLPEGAVGDYLVLALLSPDRETAEVVAENLRRIELPAFVRSVERARRGTWHQVFTGPYETPLQAYNTAENLRTKEGLPAIVKTLGRRTEFMLPSQAVTTSPGDTKETGKSETPESQPQENMQP</sequence>
<dbReference type="KEGG" id="gsb:GSUB_13370"/>